<dbReference type="SUPFAM" id="SSF54427">
    <property type="entry name" value="NTF2-like"/>
    <property type="match status" value="1"/>
</dbReference>
<dbReference type="InterPro" id="IPR018222">
    <property type="entry name" value="Nuclear_transport_factor_2_euk"/>
</dbReference>
<feature type="region of interest" description="Disordered" evidence="11">
    <location>
        <begin position="599"/>
        <end position="620"/>
    </location>
</feature>
<dbReference type="InterPro" id="IPR005637">
    <property type="entry name" value="TAP_C_dom"/>
</dbReference>
<dbReference type="InterPro" id="IPR001611">
    <property type="entry name" value="Leu-rich_rpt"/>
</dbReference>
<dbReference type="PROSITE" id="PS51281">
    <property type="entry name" value="TAP_C"/>
    <property type="match status" value="1"/>
</dbReference>
<feature type="compositionally biased region" description="Polar residues" evidence="11">
    <location>
        <begin position="601"/>
        <end position="616"/>
    </location>
</feature>
<dbReference type="Gene3D" id="1.10.8.10">
    <property type="entry name" value="DNA helicase RuvA subunit, C-terminal domain"/>
    <property type="match status" value="1"/>
</dbReference>
<dbReference type="InterPro" id="IPR002075">
    <property type="entry name" value="NTF2_dom"/>
</dbReference>
<evidence type="ECO:0000256" key="1">
    <source>
        <dbReference type="ARBA" id="ARBA00004123"/>
    </source>
</evidence>
<proteinExistence type="inferred from homology"/>
<keyword evidence="3" id="KW-0813">Transport</keyword>
<evidence type="ECO:0000313" key="14">
    <source>
        <dbReference type="EMBL" id="TVY80336.1"/>
    </source>
</evidence>
<dbReference type="Proteomes" id="UP000469558">
    <property type="component" value="Unassembled WGS sequence"/>
</dbReference>
<dbReference type="PANTHER" id="PTHR10662">
    <property type="entry name" value="NUCLEAR RNA EXPORT FACTOR"/>
    <property type="match status" value="1"/>
</dbReference>
<keyword evidence="7" id="KW-0509">mRNA transport</keyword>
<dbReference type="InterPro" id="IPR032675">
    <property type="entry name" value="LRR_dom_sf"/>
</dbReference>
<comment type="subcellular location">
    <subcellularLocation>
        <location evidence="1">Nucleus</location>
    </subcellularLocation>
</comment>
<dbReference type="GO" id="GO:0016973">
    <property type="term" value="P:poly(A)+ mRNA export from nucleus"/>
    <property type="evidence" value="ECO:0007669"/>
    <property type="project" value="TreeGrafter"/>
</dbReference>
<keyword evidence="5" id="KW-0433">Leucine-rich repeat</keyword>
<evidence type="ECO:0000256" key="7">
    <source>
        <dbReference type="ARBA" id="ARBA00022816"/>
    </source>
</evidence>
<organism evidence="14 15">
    <name type="scientific">Lachnellula suecica</name>
    <dbReference type="NCBI Taxonomy" id="602035"/>
    <lineage>
        <taxon>Eukaryota</taxon>
        <taxon>Fungi</taxon>
        <taxon>Dikarya</taxon>
        <taxon>Ascomycota</taxon>
        <taxon>Pezizomycotina</taxon>
        <taxon>Leotiomycetes</taxon>
        <taxon>Helotiales</taxon>
        <taxon>Lachnaceae</taxon>
        <taxon>Lachnellula</taxon>
    </lineage>
</organism>
<evidence type="ECO:0000313" key="15">
    <source>
        <dbReference type="Proteomes" id="UP000469558"/>
    </source>
</evidence>
<dbReference type="OrthoDB" id="25872at2759"/>
<dbReference type="FunFam" id="3.80.10.10:FF:000296">
    <property type="entry name" value="mRNA export factor MEX67"/>
    <property type="match status" value="1"/>
</dbReference>
<dbReference type="AlphaFoldDB" id="A0A8T9C4I4"/>
<evidence type="ECO:0000256" key="3">
    <source>
        <dbReference type="ARBA" id="ARBA00022448"/>
    </source>
</evidence>
<evidence type="ECO:0000256" key="10">
    <source>
        <dbReference type="ARBA" id="ARBA00069694"/>
    </source>
</evidence>
<name>A0A8T9C4I4_9HELO</name>
<gene>
    <name evidence="14" type="primary">mex67</name>
    <name evidence="14" type="ORF">LSUE1_G005679</name>
</gene>
<dbReference type="GO" id="GO:0003723">
    <property type="term" value="F:RNA binding"/>
    <property type="evidence" value="ECO:0007669"/>
    <property type="project" value="TreeGrafter"/>
</dbReference>
<feature type="domain" description="TAP-C" evidence="13">
    <location>
        <begin position="617"/>
        <end position="670"/>
    </location>
</feature>
<feature type="domain" description="NTF2" evidence="12">
    <location>
        <begin position="414"/>
        <end position="588"/>
    </location>
</feature>
<evidence type="ECO:0000256" key="4">
    <source>
        <dbReference type="ARBA" id="ARBA00022490"/>
    </source>
</evidence>
<comment type="similarity">
    <text evidence="2">Belongs to the NXF family.</text>
</comment>
<reference evidence="14 15" key="1">
    <citation type="submission" date="2018-05" db="EMBL/GenBank/DDBJ databases">
        <title>Genome sequencing and assembly of the regulated plant pathogen Lachnellula willkommii and related sister species for the development of diagnostic species identification markers.</title>
        <authorList>
            <person name="Giroux E."/>
            <person name="Bilodeau G."/>
        </authorList>
    </citation>
    <scope>NUCLEOTIDE SEQUENCE [LARGE SCALE GENOMIC DNA]</scope>
    <source>
        <strain evidence="14 15">CBS 268.59</strain>
    </source>
</reference>
<dbReference type="InterPro" id="IPR032710">
    <property type="entry name" value="NTF2-like_dom_sf"/>
</dbReference>
<dbReference type="FunFam" id="3.10.450.50:FF:000013">
    <property type="entry name" value="mRNA export factor mex67"/>
    <property type="match status" value="1"/>
</dbReference>
<feature type="compositionally biased region" description="Basic and acidic residues" evidence="11">
    <location>
        <begin position="210"/>
        <end position="229"/>
    </location>
</feature>
<dbReference type="Gene3D" id="3.10.450.50">
    <property type="match status" value="1"/>
</dbReference>
<dbReference type="SMART" id="SM00804">
    <property type="entry name" value="TAP_C"/>
    <property type="match status" value="1"/>
</dbReference>
<dbReference type="SUPFAM" id="SSF46934">
    <property type="entry name" value="UBA-like"/>
    <property type="match status" value="1"/>
</dbReference>
<dbReference type="SUPFAM" id="SSF52058">
    <property type="entry name" value="L domain-like"/>
    <property type="match status" value="1"/>
</dbReference>
<evidence type="ECO:0000256" key="9">
    <source>
        <dbReference type="ARBA" id="ARBA00055253"/>
    </source>
</evidence>
<keyword evidence="4" id="KW-0963">Cytoplasm</keyword>
<dbReference type="Pfam" id="PF22602">
    <property type="entry name" value="NXF_NTF2"/>
    <property type="match status" value="1"/>
</dbReference>
<comment type="caution">
    <text evidence="14">The sequence shown here is derived from an EMBL/GenBank/DDBJ whole genome shotgun (WGS) entry which is preliminary data.</text>
</comment>
<dbReference type="CDD" id="cd14342">
    <property type="entry name" value="UBA_TAP-C"/>
    <property type="match status" value="1"/>
</dbReference>
<sequence length="673" mass="72438">MLSRPPTAPRGARNSSPATRGGDRGGIQKRSRGGAPARVDRDGDLVMDAAAAGNKRRSGKGRLDSPAPSRGSGRGRANGPSPRGGNLGTIKAQRAIIRGLGTEQANVLESRITPGYSTLQITGLSSSKAASNPDGGLESLLSFLERKATERQDPNSNREVKIKKSHMKGDSVFVTASPGDIAQIQKLNGFSFAGAVLEIQARDPATPGLRSDKSGDKKKDGVSPSAEETKERLKAVLATRYNGELKLLDLSALAHDTGLKEMGVFDGSTTTSKIFPALMVVCGGLFKTRQEKQEAIVSVTLADNDLADVADVSSLAETFPDLKHLDLSRNRLAQMSNLDAWGSRLKHLSTLILTGNPIETQLATLKTDILKKYPYLEILNGVQVRTPEEVAAALDFAKSPIPIAGPDFRDVGQVGENFIRQFVVLYDTDRTALLAQFYDSESAYSLSVNVVAPRSHKISAPIAPWAAYLKHSRNMVKITHLPAQMNRLHRGIQAIQSLWATLPATRHPDIQTQGEKYLIECHALPGLADPTGQSVRGVDGLIITMHGEFEEQNNSTEKSLRSFSRTFVLGPGAPGGQPIRVVSDMMALRCWAPLALPKPAANSQPAPTNNNNGSEQQRQEAMAMQLVEKTGMTPQYSALCLTETGWDLEKAFMAFTANKDKLPADAFLANAAR</sequence>
<dbReference type="InterPro" id="IPR030217">
    <property type="entry name" value="NXF_fam"/>
</dbReference>
<dbReference type="InterPro" id="IPR009060">
    <property type="entry name" value="UBA-like_sf"/>
</dbReference>
<dbReference type="PROSITE" id="PS50177">
    <property type="entry name" value="NTF2_DOMAIN"/>
    <property type="match status" value="1"/>
</dbReference>
<evidence type="ECO:0000256" key="8">
    <source>
        <dbReference type="ARBA" id="ARBA00023242"/>
    </source>
</evidence>
<dbReference type="EMBL" id="QGMK01000705">
    <property type="protein sequence ID" value="TVY80336.1"/>
    <property type="molecule type" value="Genomic_DNA"/>
</dbReference>
<evidence type="ECO:0000256" key="5">
    <source>
        <dbReference type="ARBA" id="ARBA00022614"/>
    </source>
</evidence>
<dbReference type="Pfam" id="PF03943">
    <property type="entry name" value="TAP_C"/>
    <property type="match status" value="1"/>
</dbReference>
<accession>A0A8T9C4I4</accession>
<feature type="region of interest" description="Disordered" evidence="11">
    <location>
        <begin position="1"/>
        <end position="90"/>
    </location>
</feature>
<evidence type="ECO:0000256" key="6">
    <source>
        <dbReference type="ARBA" id="ARBA00022737"/>
    </source>
</evidence>
<comment type="function">
    <text evidence="9">Involved in the export of mRNA from the nucleus to the cytoplasm.</text>
</comment>
<dbReference type="PANTHER" id="PTHR10662:SF22">
    <property type="entry name" value="NUCLEAR RNA EXPORT FACTOR 1"/>
    <property type="match status" value="1"/>
</dbReference>
<feature type="region of interest" description="Disordered" evidence="11">
    <location>
        <begin position="203"/>
        <end position="229"/>
    </location>
</feature>
<dbReference type="PROSITE" id="PS51450">
    <property type="entry name" value="LRR"/>
    <property type="match status" value="1"/>
</dbReference>
<keyword evidence="15" id="KW-1185">Reference proteome</keyword>
<keyword evidence="6" id="KW-0677">Repeat</keyword>
<evidence type="ECO:0000256" key="11">
    <source>
        <dbReference type="SAM" id="MobiDB-lite"/>
    </source>
</evidence>
<protein>
    <recommendedName>
        <fullName evidence="10">mRNA export factor MEX67</fullName>
    </recommendedName>
</protein>
<keyword evidence="8" id="KW-0539">Nucleus</keyword>
<evidence type="ECO:0000256" key="2">
    <source>
        <dbReference type="ARBA" id="ARBA00009285"/>
    </source>
</evidence>
<evidence type="ECO:0000259" key="13">
    <source>
        <dbReference type="PROSITE" id="PS51281"/>
    </source>
</evidence>
<dbReference type="Gene3D" id="3.80.10.10">
    <property type="entry name" value="Ribonuclease Inhibitor"/>
    <property type="match status" value="1"/>
</dbReference>
<dbReference type="GO" id="GO:0005634">
    <property type="term" value="C:nucleus"/>
    <property type="evidence" value="ECO:0007669"/>
    <property type="project" value="UniProtKB-SubCell"/>
</dbReference>
<evidence type="ECO:0000259" key="12">
    <source>
        <dbReference type="PROSITE" id="PS50177"/>
    </source>
</evidence>